<dbReference type="PIRSF" id="PIRSF036389">
    <property type="entry name" value="IOR_B"/>
    <property type="match status" value="1"/>
</dbReference>
<dbReference type="InterPro" id="IPR012368">
    <property type="entry name" value="OxRdtase_Mopterin-bd_su_IorB"/>
</dbReference>
<dbReference type="SUPFAM" id="SSF56003">
    <property type="entry name" value="Molybdenum cofactor-binding domain"/>
    <property type="match status" value="2"/>
</dbReference>
<organism evidence="2 3">
    <name type="scientific">Niveispirillum lacus</name>
    <dbReference type="NCBI Taxonomy" id="1981099"/>
    <lineage>
        <taxon>Bacteria</taxon>
        <taxon>Pseudomonadati</taxon>
        <taxon>Pseudomonadota</taxon>
        <taxon>Alphaproteobacteria</taxon>
        <taxon>Rhodospirillales</taxon>
        <taxon>Azospirillaceae</taxon>
        <taxon>Niveispirillum</taxon>
    </lineage>
</organism>
<comment type="caution">
    <text evidence="2">The sequence shown here is derived from an EMBL/GenBank/DDBJ whole genome shotgun (WGS) entry which is preliminary data.</text>
</comment>
<dbReference type="Gene3D" id="3.30.365.10">
    <property type="entry name" value="Aldehyde oxidase/xanthine dehydrogenase, molybdopterin binding domain"/>
    <property type="match status" value="4"/>
</dbReference>
<dbReference type="InterPro" id="IPR006311">
    <property type="entry name" value="TAT_signal"/>
</dbReference>
<reference evidence="2 3" key="1">
    <citation type="submission" date="2017-07" db="EMBL/GenBank/DDBJ databases">
        <title>Niveispirillum cyanobacteriorum sp. nov., isolated from cyanobacterial aggregates in a eutrophic lake.</title>
        <authorList>
            <person name="Cai H."/>
        </authorList>
    </citation>
    <scope>NUCLEOTIDE SEQUENCE [LARGE SCALE GENOMIC DNA]</scope>
    <source>
        <strain evidence="3">TH1-14</strain>
    </source>
</reference>
<gene>
    <name evidence="2" type="ORF">CHU95_13080</name>
</gene>
<dbReference type="AlphaFoldDB" id="A0A255YVW7"/>
<dbReference type="InterPro" id="IPR000674">
    <property type="entry name" value="Ald_Oxase/Xan_DH_a/b"/>
</dbReference>
<dbReference type="Pfam" id="PF02738">
    <property type="entry name" value="MoCoBD_1"/>
    <property type="match status" value="1"/>
</dbReference>
<dbReference type="OrthoDB" id="9767994at2"/>
<evidence type="ECO:0000313" key="3">
    <source>
        <dbReference type="Proteomes" id="UP000216998"/>
    </source>
</evidence>
<proteinExistence type="predicted"/>
<dbReference type="PANTHER" id="PTHR47495">
    <property type="entry name" value="ALDEHYDE DEHYDROGENASE"/>
    <property type="match status" value="1"/>
</dbReference>
<dbReference type="SMART" id="SM01008">
    <property type="entry name" value="Ald_Xan_dh_C"/>
    <property type="match status" value="1"/>
</dbReference>
<accession>A0A255YVW7</accession>
<evidence type="ECO:0000259" key="1">
    <source>
        <dbReference type="SMART" id="SM01008"/>
    </source>
</evidence>
<dbReference type="Gene3D" id="3.90.1170.50">
    <property type="entry name" value="Aldehyde oxidase/xanthine dehydrogenase, a/b hammerhead"/>
    <property type="match status" value="1"/>
</dbReference>
<protein>
    <recommendedName>
        <fullName evidence="1">Aldehyde oxidase/xanthine dehydrogenase a/b hammerhead domain-containing protein</fullName>
    </recommendedName>
</protein>
<name>A0A255YVW7_9PROT</name>
<dbReference type="RefSeq" id="WP_094456799.1">
    <property type="nucleotide sequence ID" value="NZ_NOXU01000030.1"/>
</dbReference>
<dbReference type="PROSITE" id="PS51318">
    <property type="entry name" value="TAT"/>
    <property type="match status" value="1"/>
</dbReference>
<dbReference type="Proteomes" id="UP000216998">
    <property type="component" value="Unassembled WGS sequence"/>
</dbReference>
<keyword evidence="3" id="KW-1185">Reference proteome</keyword>
<evidence type="ECO:0000313" key="2">
    <source>
        <dbReference type="EMBL" id="OYQ33358.1"/>
    </source>
</evidence>
<feature type="domain" description="Aldehyde oxidase/xanthine dehydrogenase a/b hammerhead" evidence="1">
    <location>
        <begin position="201"/>
        <end position="279"/>
    </location>
</feature>
<dbReference type="InterPro" id="IPR008274">
    <property type="entry name" value="AldOxase/xan_DH_MoCoBD1"/>
</dbReference>
<dbReference type="InterPro" id="IPR052516">
    <property type="entry name" value="N-heterocyclic_Hydroxylase"/>
</dbReference>
<dbReference type="InterPro" id="IPR046867">
    <property type="entry name" value="AldOxase/xan_DH_MoCoBD2"/>
</dbReference>
<dbReference type="PANTHER" id="PTHR47495:SF2">
    <property type="entry name" value="ALDEHYDE DEHYDROGENASE"/>
    <property type="match status" value="1"/>
</dbReference>
<sequence>MMGKMDLSRRGFLSLSAGTGFTLGFGVLPALGAAAPGFGPWIRIAPDGMVTALTNVSDIGQGTHTGLAQAVAEELAVPLTSVRMELAPVEKAFHNKSIGNYAVYGSIGLRTNLRPLRLAAAGARQMLAEAAAARFAVPVDQVVMRNGQALHAASGRSLDYKDLLADAAKLSPPAEPKLTPRTEWKVLGQPLLRQDIPGKVDGSTVYGIDVRLPGMLTAVVTHAPTFGGTLVSVDEAPALAVRGVRKVVRLARALAVVGDGYWPASKGLAALSPQWGPGPNAGIDSDGLSRQLRDAAMAGKGYSFPGSEMPGTNVTATAQAMAGAAHVVDTLFEVPFLAHATMEPMHCAIQLRADGAEIWLSTQTQSDTQAAVATVLGLDPAKVKVNATPVGGGFGRRLEHDFAVQAAHLIKALAADGVTVPVKMVWPRETDMRAGYYRPAVASRVRLALDANGMPMGMRCDNANPSLLEHTGLTISGGRPAGDWSVGMGIVQQSYAIPALHLTWTRVDPGVPVGFWRSVGASQNGLFLEVTIDQAARHVGVDPVDYRRRLLTGKDRALTFLNKLAAVAGWGRTLPPGHALGFAMGEANNAISGHVVELSIPEPGKFRLHRIWAAIDPGVVANPNAVEAQMMGGTIFGLSAALAGEITLKDGTVEQSNFDSYPLATLAQVPPMEVLVIGNNTAAGGVGEEGVPSIAPAIANALFALTGKPITRLPLTRAGWAMV</sequence>
<dbReference type="InterPro" id="IPR037165">
    <property type="entry name" value="AldOxase/xan_DH_Mopterin-bd_sf"/>
</dbReference>
<dbReference type="GO" id="GO:0016491">
    <property type="term" value="F:oxidoreductase activity"/>
    <property type="evidence" value="ECO:0007669"/>
    <property type="project" value="InterPro"/>
</dbReference>
<dbReference type="EMBL" id="NOXU01000030">
    <property type="protein sequence ID" value="OYQ33358.1"/>
    <property type="molecule type" value="Genomic_DNA"/>
</dbReference>
<dbReference type="Pfam" id="PF20256">
    <property type="entry name" value="MoCoBD_2"/>
    <property type="match status" value="2"/>
</dbReference>